<protein>
    <submittedName>
        <fullName evidence="1">Uncharacterized protein</fullName>
    </submittedName>
</protein>
<proteinExistence type="predicted"/>
<organism evidence="1">
    <name type="scientific">mine drainage metagenome</name>
    <dbReference type="NCBI Taxonomy" id="410659"/>
    <lineage>
        <taxon>unclassified sequences</taxon>
        <taxon>metagenomes</taxon>
        <taxon>ecological metagenomes</taxon>
    </lineage>
</organism>
<dbReference type="AlphaFoldDB" id="T0ZEB2"/>
<reference evidence="1" key="2">
    <citation type="journal article" date="2014" name="ISME J.">
        <title>Microbial stratification in low pH oxic and suboxic macroscopic growths along an acid mine drainage.</title>
        <authorList>
            <person name="Mendez-Garcia C."/>
            <person name="Mesa V."/>
            <person name="Sprenger R.R."/>
            <person name="Richter M."/>
            <person name="Diez M.S."/>
            <person name="Solano J."/>
            <person name="Bargiela R."/>
            <person name="Golyshina O.V."/>
            <person name="Manteca A."/>
            <person name="Ramos J.L."/>
            <person name="Gallego J.R."/>
            <person name="Llorente I."/>
            <person name="Martins Dos Santos V.A."/>
            <person name="Jensen O.N."/>
            <person name="Pelaez A.I."/>
            <person name="Sanchez J."/>
            <person name="Ferrer M."/>
        </authorList>
    </citation>
    <scope>NUCLEOTIDE SEQUENCE</scope>
</reference>
<comment type="caution">
    <text evidence="1">The sequence shown here is derived from an EMBL/GenBank/DDBJ whole genome shotgun (WGS) entry which is preliminary data.</text>
</comment>
<sequence length="110" mass="12567">MNETQFISDIVFNLINGLSDFSSSKLDALYKKYDDNFDEAKDISTRLDKAFDKIASLSPEIITATIFNRSPILFSLIILIDEIQPDIKTLEKVILAVDERFNSEENKTDE</sequence>
<evidence type="ECO:0000313" key="1">
    <source>
        <dbReference type="EMBL" id="EQD27134.1"/>
    </source>
</evidence>
<gene>
    <name evidence="1" type="ORF">B1B_19275</name>
</gene>
<feature type="non-terminal residue" evidence="1">
    <location>
        <position position="110"/>
    </location>
</feature>
<reference evidence="1" key="1">
    <citation type="submission" date="2013-08" db="EMBL/GenBank/DDBJ databases">
        <authorList>
            <person name="Mendez C."/>
            <person name="Richter M."/>
            <person name="Ferrer M."/>
            <person name="Sanchez J."/>
        </authorList>
    </citation>
    <scope>NUCLEOTIDE SEQUENCE</scope>
</reference>
<accession>T0ZEB2</accession>
<name>T0ZEB2_9ZZZZ</name>
<dbReference type="EMBL" id="AUZY01012948">
    <property type="protein sequence ID" value="EQD27134.1"/>
    <property type="molecule type" value="Genomic_DNA"/>
</dbReference>